<dbReference type="EMBL" id="WXFA01000011">
    <property type="protein sequence ID" value="MBM3092708.1"/>
    <property type="molecule type" value="Genomic_DNA"/>
</dbReference>
<dbReference type="Proteomes" id="UP000744980">
    <property type="component" value="Unassembled WGS sequence"/>
</dbReference>
<organism evidence="1 2">
    <name type="scientific">Ensifer canadensis</name>
    <dbReference type="NCBI Taxonomy" id="555315"/>
    <lineage>
        <taxon>Bacteria</taxon>
        <taxon>Pseudomonadati</taxon>
        <taxon>Pseudomonadota</taxon>
        <taxon>Alphaproteobacteria</taxon>
        <taxon>Hyphomicrobiales</taxon>
        <taxon>Rhizobiaceae</taxon>
        <taxon>Sinorhizobium/Ensifer group</taxon>
        <taxon>Ensifer</taxon>
    </lineage>
</organism>
<sequence length="55" mass="6021">MTAPLDIVDIHVHLWPPAWGPGGRCAKPTGGFSPEIYRKIAENLVEPLRDALSKV</sequence>
<gene>
    <name evidence="1" type="ORF">GFB56_18100</name>
</gene>
<evidence type="ECO:0000313" key="2">
    <source>
        <dbReference type="Proteomes" id="UP000744980"/>
    </source>
</evidence>
<accession>A0AAW4FKS3</accession>
<reference evidence="1 2" key="1">
    <citation type="submission" date="2020-01" db="EMBL/GenBank/DDBJ databases">
        <title>Draft genome assembly of Ensifer adhaerens T173.</title>
        <authorList>
            <person name="Craig J.E."/>
            <person name="Stinchcombe J.R."/>
        </authorList>
    </citation>
    <scope>NUCLEOTIDE SEQUENCE [LARGE SCALE GENOMIC DNA]</scope>
    <source>
        <strain evidence="1 2">T173</strain>
    </source>
</reference>
<name>A0AAW4FKS3_9HYPH</name>
<protein>
    <recommendedName>
        <fullName evidence="3">Amidohydrolase</fullName>
    </recommendedName>
</protein>
<dbReference type="AlphaFoldDB" id="A0AAW4FKS3"/>
<proteinExistence type="predicted"/>
<evidence type="ECO:0000313" key="1">
    <source>
        <dbReference type="EMBL" id="MBM3092708.1"/>
    </source>
</evidence>
<dbReference type="RefSeq" id="WP_207932907.1">
    <property type="nucleotide sequence ID" value="NZ_CP083373.1"/>
</dbReference>
<evidence type="ECO:0008006" key="3">
    <source>
        <dbReference type="Google" id="ProtNLM"/>
    </source>
</evidence>
<comment type="caution">
    <text evidence="1">The sequence shown here is derived from an EMBL/GenBank/DDBJ whole genome shotgun (WGS) entry which is preliminary data.</text>
</comment>
<keyword evidence="2" id="KW-1185">Reference proteome</keyword>